<accession>A0A1T4JS05</accession>
<evidence type="ECO:0000256" key="1">
    <source>
        <dbReference type="SAM" id="Coils"/>
    </source>
</evidence>
<dbReference type="Gene3D" id="1.10.287.1490">
    <property type="match status" value="1"/>
</dbReference>
<dbReference type="RefSeq" id="WP_087677501.1">
    <property type="nucleotide sequence ID" value="NZ_FUWV01000001.1"/>
</dbReference>
<feature type="domain" description="C4-type zinc ribbon" evidence="2">
    <location>
        <begin position="201"/>
        <end position="232"/>
    </location>
</feature>
<dbReference type="AlphaFoldDB" id="A0A1T4JS05"/>
<dbReference type="Pfam" id="PF02591">
    <property type="entry name" value="Zn_ribbon_9"/>
    <property type="match status" value="1"/>
</dbReference>
<dbReference type="OrthoDB" id="9795058at2"/>
<organism evidence="3 4">
    <name type="scientific">Garciella nitratireducens DSM 15102</name>
    <dbReference type="NCBI Taxonomy" id="1121911"/>
    <lineage>
        <taxon>Bacteria</taxon>
        <taxon>Bacillati</taxon>
        <taxon>Bacillota</taxon>
        <taxon>Clostridia</taxon>
        <taxon>Eubacteriales</taxon>
        <taxon>Eubacteriaceae</taxon>
        <taxon>Garciella</taxon>
    </lineage>
</organism>
<evidence type="ECO:0000313" key="4">
    <source>
        <dbReference type="Proteomes" id="UP000196365"/>
    </source>
</evidence>
<feature type="coiled-coil region" evidence="1">
    <location>
        <begin position="10"/>
        <end position="67"/>
    </location>
</feature>
<dbReference type="EMBL" id="FUWV01000001">
    <property type="protein sequence ID" value="SJZ32980.1"/>
    <property type="molecule type" value="Genomic_DNA"/>
</dbReference>
<proteinExistence type="predicted"/>
<gene>
    <name evidence="3" type="ORF">SAMN02745973_00038</name>
</gene>
<keyword evidence="4" id="KW-1185">Reference proteome</keyword>
<evidence type="ECO:0000313" key="3">
    <source>
        <dbReference type="EMBL" id="SJZ32980.1"/>
    </source>
</evidence>
<reference evidence="3 4" key="1">
    <citation type="submission" date="2017-02" db="EMBL/GenBank/DDBJ databases">
        <authorList>
            <person name="Peterson S.W."/>
        </authorList>
    </citation>
    <scope>NUCLEOTIDE SEQUENCE [LARGE SCALE GENOMIC DNA]</scope>
    <source>
        <strain evidence="3 4">DSM 15102</strain>
    </source>
</reference>
<sequence>MSKILMLWKLQMIEKKIREIDRQKDLQQIKSNLQQLKKKHYDIKKNLEKEIEQYKEWNKKIVKNNNQNENLDYIIHELEAKLYDGIIHNKKVYEKMEKELEECKRDKDKIESDIITIMYEKEKLENKIKKIKIKLLKIQEKYTKQKEKYFSEKRNYEAQKKDFIHKKEVLLKIIPKPLLEKYREIEKNVPEPIVKLENDLCSYCHMKQSIMLLREIKNKDEIYICESCGRILYREIT</sequence>
<feature type="coiled-coil region" evidence="1">
    <location>
        <begin position="93"/>
        <end position="159"/>
    </location>
</feature>
<protein>
    <submittedName>
        <fullName evidence="3">Predicted nucleic acid-binding protein, contains Zn-ribbon domain</fullName>
    </submittedName>
</protein>
<keyword evidence="1" id="KW-0175">Coiled coil</keyword>
<name>A0A1T4JS05_9FIRM</name>
<dbReference type="Proteomes" id="UP000196365">
    <property type="component" value="Unassembled WGS sequence"/>
</dbReference>
<dbReference type="InterPro" id="IPR003743">
    <property type="entry name" value="Zf-RING_7"/>
</dbReference>
<evidence type="ECO:0000259" key="2">
    <source>
        <dbReference type="Pfam" id="PF02591"/>
    </source>
</evidence>